<feature type="transmembrane region" description="Helical" evidence="1">
    <location>
        <begin position="7"/>
        <end position="27"/>
    </location>
</feature>
<dbReference type="RefSeq" id="WP_078499128.1">
    <property type="nucleotide sequence ID" value="NZ_MSZX01000005.1"/>
</dbReference>
<organism evidence="2 3">
    <name type="scientific">Paenibacillus selenitireducens</name>
    <dbReference type="NCBI Taxonomy" id="1324314"/>
    <lineage>
        <taxon>Bacteria</taxon>
        <taxon>Bacillati</taxon>
        <taxon>Bacillota</taxon>
        <taxon>Bacilli</taxon>
        <taxon>Bacillales</taxon>
        <taxon>Paenibacillaceae</taxon>
        <taxon>Paenibacillus</taxon>
    </lineage>
</organism>
<comment type="caution">
    <text evidence="2">The sequence shown here is derived from an EMBL/GenBank/DDBJ whole genome shotgun (WGS) entry which is preliminary data.</text>
</comment>
<gene>
    <name evidence="2" type="ORF">BVG16_13055</name>
</gene>
<proteinExistence type="predicted"/>
<protein>
    <submittedName>
        <fullName evidence="2">Uncharacterized protein</fullName>
    </submittedName>
</protein>
<dbReference type="STRING" id="1324314.BVG16_13055"/>
<dbReference type="OrthoDB" id="227723at186822"/>
<dbReference type="Proteomes" id="UP000190188">
    <property type="component" value="Unassembled WGS sequence"/>
</dbReference>
<evidence type="ECO:0000256" key="1">
    <source>
        <dbReference type="SAM" id="Phobius"/>
    </source>
</evidence>
<keyword evidence="1" id="KW-1133">Transmembrane helix</keyword>
<name>A0A1T2XCH0_9BACL</name>
<evidence type="ECO:0000313" key="2">
    <source>
        <dbReference type="EMBL" id="OPA77386.1"/>
    </source>
</evidence>
<keyword evidence="1" id="KW-0472">Membrane</keyword>
<dbReference type="AlphaFoldDB" id="A0A1T2XCH0"/>
<feature type="transmembrane region" description="Helical" evidence="1">
    <location>
        <begin position="33"/>
        <end position="49"/>
    </location>
</feature>
<accession>A0A1T2XCH0</accession>
<keyword evidence="1" id="KW-0812">Transmembrane</keyword>
<dbReference type="EMBL" id="MSZX01000005">
    <property type="protein sequence ID" value="OPA77386.1"/>
    <property type="molecule type" value="Genomic_DNA"/>
</dbReference>
<reference evidence="2 3" key="1">
    <citation type="submission" date="2017-01" db="EMBL/GenBank/DDBJ databases">
        <title>Genome analysis of Paenibacillus selenitrireducens ES3-24.</title>
        <authorList>
            <person name="Xu D."/>
            <person name="Yao R."/>
            <person name="Zheng S."/>
        </authorList>
    </citation>
    <scope>NUCLEOTIDE SEQUENCE [LARGE SCALE GENOMIC DNA]</scope>
    <source>
        <strain evidence="2 3">ES3-24</strain>
    </source>
</reference>
<evidence type="ECO:0000313" key="3">
    <source>
        <dbReference type="Proteomes" id="UP000190188"/>
    </source>
</evidence>
<keyword evidence="3" id="KW-1185">Reference proteome</keyword>
<sequence>MNKRKGVIRFWLLLLGLLIAFVIISIIERTIQWELFIAIMMGSGTAEMVRRRKQKKKGRPRWMRE</sequence>